<accession>A0A8B8MVL1</accession>
<dbReference type="Gene3D" id="3.30.43.10">
    <property type="entry name" value="Uridine Diphospho-n-acetylenolpyruvylglucosamine Reductase, domain 2"/>
    <property type="match status" value="1"/>
</dbReference>
<dbReference type="InterPro" id="IPR012951">
    <property type="entry name" value="BBE"/>
</dbReference>
<proteinExistence type="inferred from homology"/>
<dbReference type="InterPro" id="IPR016169">
    <property type="entry name" value="FAD-bd_PCMH_sub2"/>
</dbReference>
<keyword evidence="5" id="KW-0964">Secreted</keyword>
<dbReference type="SUPFAM" id="SSF56176">
    <property type="entry name" value="FAD-binding/transporter-associated domain-like"/>
    <property type="match status" value="1"/>
</dbReference>
<comment type="cofactor">
    <cofactor evidence="1">
        <name>FAD</name>
        <dbReference type="ChEBI" id="CHEBI:57692"/>
    </cofactor>
</comment>
<evidence type="ECO:0000256" key="9">
    <source>
        <dbReference type="ARBA" id="ARBA00022827"/>
    </source>
</evidence>
<dbReference type="OrthoDB" id="415825at2759"/>
<dbReference type="PROSITE" id="PS51387">
    <property type="entry name" value="FAD_PCMH"/>
    <property type="match status" value="1"/>
</dbReference>
<keyword evidence="6" id="KW-0285">Flavoprotein</keyword>
<protein>
    <submittedName>
        <fullName evidence="16 17">Berberine bridge enzyme-like 21</fullName>
    </submittedName>
</protein>
<organism evidence="15 16">
    <name type="scientific">Rhodamnia argentea</name>
    <dbReference type="NCBI Taxonomy" id="178133"/>
    <lineage>
        <taxon>Eukaryota</taxon>
        <taxon>Viridiplantae</taxon>
        <taxon>Streptophyta</taxon>
        <taxon>Embryophyta</taxon>
        <taxon>Tracheophyta</taxon>
        <taxon>Spermatophyta</taxon>
        <taxon>Magnoliopsida</taxon>
        <taxon>eudicotyledons</taxon>
        <taxon>Gunneridae</taxon>
        <taxon>Pentapetalae</taxon>
        <taxon>rosids</taxon>
        <taxon>malvids</taxon>
        <taxon>Myrtales</taxon>
        <taxon>Myrtaceae</taxon>
        <taxon>Myrtoideae</taxon>
        <taxon>Myrteae</taxon>
        <taxon>Australasian group</taxon>
        <taxon>Rhodamnia</taxon>
    </lineage>
</organism>
<evidence type="ECO:0000313" key="17">
    <source>
        <dbReference type="RefSeq" id="XP_048132361.1"/>
    </source>
</evidence>
<comment type="similarity">
    <text evidence="3">Belongs to the oxygen-dependent FAD-linked oxidoreductase family.</text>
</comment>
<dbReference type="GO" id="GO:0071949">
    <property type="term" value="F:FAD binding"/>
    <property type="evidence" value="ECO:0007669"/>
    <property type="project" value="InterPro"/>
</dbReference>
<dbReference type="KEGG" id="rarg:115727958"/>
<evidence type="ECO:0000256" key="8">
    <source>
        <dbReference type="ARBA" id="ARBA00022741"/>
    </source>
</evidence>
<evidence type="ECO:0000256" key="3">
    <source>
        <dbReference type="ARBA" id="ARBA00005466"/>
    </source>
</evidence>
<keyword evidence="9" id="KW-0274">FAD</keyword>
<dbReference type="Gene3D" id="3.30.465.10">
    <property type="match status" value="1"/>
</dbReference>
<evidence type="ECO:0000256" key="5">
    <source>
        <dbReference type="ARBA" id="ARBA00022525"/>
    </source>
</evidence>
<comment type="subcellular location">
    <subcellularLocation>
        <location evidence="2">Secreted</location>
        <location evidence="2">Cell wall</location>
    </subcellularLocation>
</comment>
<dbReference type="RefSeq" id="XP_048132362.1">
    <property type="nucleotide sequence ID" value="XM_048276405.1"/>
</dbReference>
<evidence type="ECO:0000256" key="10">
    <source>
        <dbReference type="ARBA" id="ARBA00023002"/>
    </source>
</evidence>
<evidence type="ECO:0000313" key="15">
    <source>
        <dbReference type="Proteomes" id="UP000827889"/>
    </source>
</evidence>
<name>A0A8B8MVL1_9MYRT</name>
<evidence type="ECO:0000256" key="7">
    <source>
        <dbReference type="ARBA" id="ARBA00022729"/>
    </source>
</evidence>
<evidence type="ECO:0000256" key="13">
    <source>
        <dbReference type="SAM" id="SignalP"/>
    </source>
</evidence>
<evidence type="ECO:0000313" key="16">
    <source>
        <dbReference type="RefSeq" id="XP_030514141.1"/>
    </source>
</evidence>
<dbReference type="InterPro" id="IPR006094">
    <property type="entry name" value="Oxid_FAD_bind_N"/>
</dbReference>
<feature type="chain" id="PRO_5034860594" evidence="13">
    <location>
        <begin position="28"/>
        <end position="578"/>
    </location>
</feature>
<keyword evidence="12" id="KW-0325">Glycoprotein</keyword>
<keyword evidence="15" id="KW-1185">Reference proteome</keyword>
<gene>
    <name evidence="16 17 18" type="primary">LOC115727958</name>
</gene>
<keyword evidence="11" id="KW-1015">Disulfide bond</keyword>
<evidence type="ECO:0000256" key="12">
    <source>
        <dbReference type="ARBA" id="ARBA00023180"/>
    </source>
</evidence>
<dbReference type="InterPro" id="IPR016167">
    <property type="entry name" value="FAD-bd_PCMH_sub1"/>
</dbReference>
<dbReference type="PANTHER" id="PTHR32448">
    <property type="entry name" value="OS08G0158400 PROTEIN"/>
    <property type="match status" value="1"/>
</dbReference>
<feature type="signal peptide" evidence="13">
    <location>
        <begin position="1"/>
        <end position="27"/>
    </location>
</feature>
<keyword evidence="8" id="KW-0547">Nucleotide-binding</keyword>
<dbReference type="InterPro" id="IPR016166">
    <property type="entry name" value="FAD-bd_PCMH"/>
</dbReference>
<keyword evidence="7 13" id="KW-0732">Signal</keyword>
<sequence>MATPSSPSTPLFPLLLLLLLLFVVVSSSLSSSASLSDTFLQCLVNHTRTLQQQQEPFQILHSPTNLSFPTLLQSLVRNRRFNTSSTPKPQLILTPSHPSHVQSTVLCARRTGTELRIRSGGHDFEGTSYVARAPFLILDMFNFRSIDVDVKQETAWVGSGATLGELYYRIWEKSGLYGFNAGVCPTIGVGGHLSAGGYGNMLRKFGLASDNVVDAQIVDVEGRVLDRSSMGEDLFWAIRGGGGASFGVILGYRVKLVPVPKVVTVFRVGRTIEENATELVYQWQNIAPRTDNDLFMRLLLQPVSSKRQKGAKTVNASVLALFLGNADRLVSMVNEEFPLLGLRKEDCAEMSWIESVLWWGDFDSGTAVDALLDRMPKSVNFLKRKSDYVRIPMSREELELLWDKLIELGKVGFVFNPYGGKMWEIPASDTPFPHRAGNLFKIQHSISWNEDGIEVELSNLAKIRELYNFMTPYVSKNPRRAFLNYRDLDIGITDNGENSYKEGSVYGVKYFAENFNRLVKVKTAVDPQNFFRNEQSIPPFPRSSLAMSQYSGSTDTARKVTVLVILFLFLKDLMTIYS</sequence>
<dbReference type="AlphaFoldDB" id="A0A8B8MVL1"/>
<keyword evidence="10" id="KW-0560">Oxidoreductase</keyword>
<dbReference type="RefSeq" id="XP_048132361.1">
    <property type="nucleotide sequence ID" value="XM_048276404.1"/>
</dbReference>
<dbReference type="Pfam" id="PF01565">
    <property type="entry name" value="FAD_binding_4"/>
    <property type="match status" value="1"/>
</dbReference>
<feature type="domain" description="FAD-binding PCMH-type" evidence="14">
    <location>
        <begin position="85"/>
        <end position="259"/>
    </location>
</feature>
<evidence type="ECO:0000259" key="14">
    <source>
        <dbReference type="PROSITE" id="PS51387"/>
    </source>
</evidence>
<evidence type="ECO:0000256" key="1">
    <source>
        <dbReference type="ARBA" id="ARBA00001974"/>
    </source>
</evidence>
<evidence type="ECO:0000313" key="18">
    <source>
        <dbReference type="RefSeq" id="XP_048132362.1"/>
    </source>
</evidence>
<dbReference type="GeneID" id="115727958"/>
<dbReference type="Proteomes" id="UP000827889">
    <property type="component" value="Chromosome 3"/>
</dbReference>
<dbReference type="InterPro" id="IPR036318">
    <property type="entry name" value="FAD-bd_PCMH-like_sf"/>
</dbReference>
<evidence type="ECO:0000256" key="4">
    <source>
        <dbReference type="ARBA" id="ARBA00022512"/>
    </source>
</evidence>
<dbReference type="FunFam" id="3.30.43.10:FF:000004">
    <property type="entry name" value="Berberine bridge enzyme-like 15"/>
    <property type="match status" value="1"/>
</dbReference>
<dbReference type="Gene3D" id="3.40.462.20">
    <property type="match status" value="1"/>
</dbReference>
<keyword evidence="4" id="KW-0134">Cell wall</keyword>
<evidence type="ECO:0000256" key="11">
    <source>
        <dbReference type="ARBA" id="ARBA00023157"/>
    </source>
</evidence>
<evidence type="ECO:0000256" key="6">
    <source>
        <dbReference type="ARBA" id="ARBA00022630"/>
    </source>
</evidence>
<evidence type="ECO:0000256" key="2">
    <source>
        <dbReference type="ARBA" id="ARBA00004191"/>
    </source>
</evidence>
<dbReference type="GO" id="GO:0016491">
    <property type="term" value="F:oxidoreductase activity"/>
    <property type="evidence" value="ECO:0007669"/>
    <property type="project" value="UniProtKB-KW"/>
</dbReference>
<dbReference type="RefSeq" id="XP_030514141.1">
    <property type="nucleotide sequence ID" value="XM_030658281.1"/>
</dbReference>
<reference evidence="16" key="1">
    <citation type="submission" date="2025-04" db="UniProtKB">
        <authorList>
            <consortium name="RefSeq"/>
        </authorList>
    </citation>
    <scope>IDENTIFICATION</scope>
    <source>
        <tissue evidence="17 18">Leaf</tissue>
    </source>
</reference>
<dbReference type="Pfam" id="PF08031">
    <property type="entry name" value="BBE"/>
    <property type="match status" value="1"/>
</dbReference>